<feature type="region of interest" description="Disordered" evidence="6">
    <location>
        <begin position="312"/>
        <end position="348"/>
    </location>
</feature>
<evidence type="ECO:0000256" key="6">
    <source>
        <dbReference type="SAM" id="MobiDB-lite"/>
    </source>
</evidence>
<dbReference type="SUPFAM" id="SSF57667">
    <property type="entry name" value="beta-beta-alpha zinc fingers"/>
    <property type="match status" value="1"/>
</dbReference>
<feature type="domain" description="C2H2-type" evidence="7">
    <location>
        <begin position="243"/>
        <end position="270"/>
    </location>
</feature>
<evidence type="ECO:0000259" key="7">
    <source>
        <dbReference type="PROSITE" id="PS50157"/>
    </source>
</evidence>
<dbReference type="Pfam" id="PF00096">
    <property type="entry name" value="zf-C2H2"/>
    <property type="match status" value="2"/>
</dbReference>
<dbReference type="GO" id="GO:0045944">
    <property type="term" value="P:positive regulation of transcription by RNA polymerase II"/>
    <property type="evidence" value="ECO:0007669"/>
    <property type="project" value="EnsemblMetazoa"/>
</dbReference>
<dbReference type="GO" id="GO:0000981">
    <property type="term" value="F:DNA-binding transcription factor activity, RNA polymerase II-specific"/>
    <property type="evidence" value="ECO:0007669"/>
    <property type="project" value="TreeGrafter"/>
</dbReference>
<keyword evidence="3 5" id="KW-0863">Zinc-finger</keyword>
<dbReference type="GO" id="GO:0030334">
    <property type="term" value="P:regulation of cell migration"/>
    <property type="evidence" value="ECO:0007669"/>
    <property type="project" value="EnsemblMetazoa"/>
</dbReference>
<feature type="compositionally biased region" description="Low complexity" evidence="6">
    <location>
        <begin position="122"/>
        <end position="133"/>
    </location>
</feature>
<dbReference type="PROSITE" id="PS50157">
    <property type="entry name" value="ZINC_FINGER_C2H2_2"/>
    <property type="match status" value="2"/>
</dbReference>
<sequence>MCVDLQDGWTCATCQHQMPSQAALAKHRPVCEMTAIYKPLLAQFAGMNGSAAPTYWSHFLQIASQVPNLPLPFAILAANADAYKMLQQSSSPDAECSSGHASESSPSRAEPVDLSATPKPPSTSEMETTSTSKSSEDGEDRDSVGDSGNDDDDVEDSDEKGTETRAPKKSTNPHSINAILSGGPQSQIASNNALNPAHIMAMLQRPFNYQHFLLNGAHGGHAGHAKLGAAASPPNGGVPKDKYTCKFCQKVFPRSANLTRHLRTHTGEQPYKCQYCERSFSISSNLQRHVRNIHNKPNTSLTPHRHAQRLLPPSTTITTSSSSTTTTPLPTLPPLLHLPGASVPMPKV</sequence>
<accession>A0A8R1DSN1</accession>
<evidence type="ECO:0000256" key="4">
    <source>
        <dbReference type="ARBA" id="ARBA00022833"/>
    </source>
</evidence>
<keyword evidence="2" id="KW-0677">Repeat</keyword>
<dbReference type="GO" id="GO:0007346">
    <property type="term" value="P:regulation of mitotic cell cycle"/>
    <property type="evidence" value="ECO:0007669"/>
    <property type="project" value="EnsemblMetazoa"/>
</dbReference>
<dbReference type="EnsemblMetazoa" id="CJA10771.1">
    <property type="protein sequence ID" value="CJA10771.1"/>
    <property type="gene ID" value="WBGene00129975"/>
</dbReference>
<dbReference type="GO" id="GO:0000978">
    <property type="term" value="F:RNA polymerase II cis-regulatory region sequence-specific DNA binding"/>
    <property type="evidence" value="ECO:0007669"/>
    <property type="project" value="TreeGrafter"/>
</dbReference>
<name>A0A8R1DSN1_CAEJA</name>
<dbReference type="FunFam" id="3.30.160.60:FF:000112">
    <property type="entry name" value="Mds1 and evi1 complex locus protein"/>
    <property type="match status" value="1"/>
</dbReference>
<evidence type="ECO:0000256" key="1">
    <source>
        <dbReference type="ARBA" id="ARBA00022723"/>
    </source>
</evidence>
<dbReference type="GO" id="GO:0042659">
    <property type="term" value="P:regulation of cell fate specification"/>
    <property type="evidence" value="ECO:0007669"/>
    <property type="project" value="EnsemblMetazoa"/>
</dbReference>
<evidence type="ECO:0000256" key="3">
    <source>
        <dbReference type="ARBA" id="ARBA00022771"/>
    </source>
</evidence>
<feature type="domain" description="C2H2-type" evidence="7">
    <location>
        <begin position="271"/>
        <end position="299"/>
    </location>
</feature>
<keyword evidence="4" id="KW-0862">Zinc</keyword>
<dbReference type="PANTHER" id="PTHR19818:SF139">
    <property type="entry name" value="PAIR-RULE PROTEIN ODD-PAIRED"/>
    <property type="match status" value="1"/>
</dbReference>
<proteinExistence type="predicted"/>
<reference evidence="8" key="2">
    <citation type="submission" date="2022-06" db="UniProtKB">
        <authorList>
            <consortium name="EnsemblMetazoa"/>
        </authorList>
    </citation>
    <scope>IDENTIFICATION</scope>
    <source>
        <strain evidence="8">DF5081</strain>
    </source>
</reference>
<dbReference type="Gene3D" id="3.30.160.60">
    <property type="entry name" value="Classic Zinc Finger"/>
    <property type="match status" value="2"/>
</dbReference>
<feature type="compositionally biased region" description="Acidic residues" evidence="6">
    <location>
        <begin position="148"/>
        <end position="158"/>
    </location>
</feature>
<protein>
    <recommendedName>
        <fullName evidence="7">C2H2-type domain-containing protein</fullName>
    </recommendedName>
</protein>
<evidence type="ECO:0000256" key="2">
    <source>
        <dbReference type="ARBA" id="ARBA00022737"/>
    </source>
</evidence>
<reference evidence="9" key="1">
    <citation type="submission" date="2010-08" db="EMBL/GenBank/DDBJ databases">
        <authorList>
            <consortium name="Caenorhabditis japonica Sequencing Consortium"/>
            <person name="Wilson R.K."/>
        </authorList>
    </citation>
    <scope>NUCLEOTIDE SEQUENCE [LARGE SCALE GENOMIC DNA]</scope>
    <source>
        <strain evidence="9">DF5081</strain>
    </source>
</reference>
<feature type="region of interest" description="Disordered" evidence="6">
    <location>
        <begin position="89"/>
        <end position="189"/>
    </location>
</feature>
<dbReference type="AlphaFoldDB" id="A0A8R1DSN1"/>
<evidence type="ECO:0000313" key="9">
    <source>
        <dbReference type="Proteomes" id="UP000005237"/>
    </source>
</evidence>
<keyword evidence="9" id="KW-1185">Reference proteome</keyword>
<dbReference type="GO" id="GO:0005634">
    <property type="term" value="C:nucleus"/>
    <property type="evidence" value="ECO:0007669"/>
    <property type="project" value="EnsemblMetazoa"/>
</dbReference>
<dbReference type="InterPro" id="IPR013087">
    <property type="entry name" value="Znf_C2H2_type"/>
</dbReference>
<organism evidence="8 9">
    <name type="scientific">Caenorhabditis japonica</name>
    <dbReference type="NCBI Taxonomy" id="281687"/>
    <lineage>
        <taxon>Eukaryota</taxon>
        <taxon>Metazoa</taxon>
        <taxon>Ecdysozoa</taxon>
        <taxon>Nematoda</taxon>
        <taxon>Chromadorea</taxon>
        <taxon>Rhabditida</taxon>
        <taxon>Rhabditina</taxon>
        <taxon>Rhabditomorpha</taxon>
        <taxon>Rhabditoidea</taxon>
        <taxon>Rhabditidae</taxon>
        <taxon>Peloderinae</taxon>
        <taxon>Caenorhabditis</taxon>
    </lineage>
</organism>
<dbReference type="SMART" id="SM00355">
    <property type="entry name" value="ZnF_C2H2"/>
    <property type="match status" value="2"/>
</dbReference>
<dbReference type="InterPro" id="IPR050329">
    <property type="entry name" value="GLI_C2H2-zinc-finger"/>
</dbReference>
<dbReference type="PANTHER" id="PTHR19818">
    <property type="entry name" value="ZINC FINGER PROTEIN ZIC AND GLI"/>
    <property type="match status" value="1"/>
</dbReference>
<evidence type="ECO:0000256" key="5">
    <source>
        <dbReference type="PROSITE-ProRule" id="PRU00042"/>
    </source>
</evidence>
<dbReference type="GO" id="GO:0000122">
    <property type="term" value="P:negative regulation of transcription by RNA polymerase II"/>
    <property type="evidence" value="ECO:0007669"/>
    <property type="project" value="EnsemblMetazoa"/>
</dbReference>
<dbReference type="PROSITE" id="PS00028">
    <property type="entry name" value="ZINC_FINGER_C2H2_1"/>
    <property type="match status" value="2"/>
</dbReference>
<dbReference type="GO" id="GO:0045664">
    <property type="term" value="P:regulation of neuron differentiation"/>
    <property type="evidence" value="ECO:0007669"/>
    <property type="project" value="EnsemblMetazoa"/>
</dbReference>
<keyword evidence="1" id="KW-0479">Metal-binding</keyword>
<feature type="compositionally biased region" description="Low complexity" evidence="6">
    <location>
        <begin position="312"/>
        <end position="339"/>
    </location>
</feature>
<evidence type="ECO:0000313" key="8">
    <source>
        <dbReference type="EnsemblMetazoa" id="CJA10771.1"/>
    </source>
</evidence>
<dbReference type="InterPro" id="IPR036236">
    <property type="entry name" value="Znf_C2H2_sf"/>
</dbReference>
<dbReference type="FunFam" id="3.30.160.60:FF:000653">
    <property type="entry name" value="Zinc finger protein Pegasus"/>
    <property type="match status" value="1"/>
</dbReference>
<dbReference type="Proteomes" id="UP000005237">
    <property type="component" value="Unassembled WGS sequence"/>
</dbReference>
<dbReference type="GO" id="GO:0008270">
    <property type="term" value="F:zinc ion binding"/>
    <property type="evidence" value="ECO:0007669"/>
    <property type="project" value="UniProtKB-KW"/>
</dbReference>